<reference evidence="1 2" key="1">
    <citation type="submission" date="2014-08" db="EMBL/GenBank/DDBJ databases">
        <title>Genome sequence of Tetragenococcus muriaticus.</title>
        <authorList>
            <person name="Chuea-nongthon C."/>
            <person name="Rodtong S."/>
            <person name="Yongsawatdigul J."/>
            <person name="Steele J.L."/>
            <person name="Liu X.-y."/>
            <person name="Speers J."/>
            <person name="Glasner J.D."/>
            <person name="Neeno-Eckwall E.C."/>
        </authorList>
    </citation>
    <scope>NUCLEOTIDE SEQUENCE [LARGE SCALE GENOMIC DNA]</scope>
    <source>
        <strain evidence="1 2">PMC-11-5</strain>
    </source>
</reference>
<comment type="caution">
    <text evidence="1">The sequence shown here is derived from an EMBL/GenBank/DDBJ whole genome shotgun (WGS) entry which is preliminary data.</text>
</comment>
<dbReference type="EMBL" id="JPVU01000174">
    <property type="protein sequence ID" value="KFN90986.1"/>
    <property type="molecule type" value="Genomic_DNA"/>
</dbReference>
<evidence type="ECO:0000313" key="2">
    <source>
        <dbReference type="Proteomes" id="UP000029380"/>
    </source>
</evidence>
<proteinExistence type="predicted"/>
<protein>
    <recommendedName>
        <fullName evidence="3">DUF4336 domain-containing protein</fullName>
    </recommendedName>
</protein>
<evidence type="ECO:0008006" key="3">
    <source>
        <dbReference type="Google" id="ProtNLM"/>
    </source>
</evidence>
<organism evidence="1 2">
    <name type="scientific">Tetragenococcus muriaticus PMC-11-5</name>
    <dbReference type="NCBI Taxonomy" id="1302649"/>
    <lineage>
        <taxon>Bacteria</taxon>
        <taxon>Bacillati</taxon>
        <taxon>Bacillota</taxon>
        <taxon>Bacilli</taxon>
        <taxon>Lactobacillales</taxon>
        <taxon>Enterococcaceae</taxon>
        <taxon>Tetragenococcus</taxon>
    </lineage>
</organism>
<accession>A0A091BZH2</accession>
<gene>
    <name evidence="1" type="ORF">TMUPMC115_1651</name>
</gene>
<name>A0A091BZH2_9ENTE</name>
<dbReference type="Proteomes" id="UP000029380">
    <property type="component" value="Unassembled WGS sequence"/>
</dbReference>
<dbReference type="AlphaFoldDB" id="A0A091BZH2"/>
<sequence length="59" mass="7317">MEKTPIDMRMTFLGRKEIARKCYKQMLEWQPEKIILSHGRWYDKNGTKELKRAFQWLEK</sequence>
<evidence type="ECO:0000313" key="1">
    <source>
        <dbReference type="EMBL" id="KFN90986.1"/>
    </source>
</evidence>
<dbReference type="PATRIC" id="fig|1302649.3.peg.1655"/>